<reference evidence="2" key="1">
    <citation type="submission" date="2021-03" db="EMBL/GenBank/DDBJ databases">
        <title>Genomic Encyclopedia of Type Strains, Phase IV (KMG-IV): sequencing the most valuable type-strain genomes for metagenomic binning, comparative biology and taxonomic classification.</title>
        <authorList>
            <person name="Goeker M."/>
        </authorList>
    </citation>
    <scope>NUCLEOTIDE SEQUENCE</scope>
    <source>
        <strain evidence="2">DSM 15523</strain>
        <strain evidence="3 5">DSM 16476</strain>
    </source>
</reference>
<name>A0A9X0YQJ1_9FLAO</name>
<evidence type="ECO:0000313" key="2">
    <source>
        <dbReference type="EMBL" id="MBP1841163.1"/>
    </source>
</evidence>
<dbReference type="EMBL" id="JAGGJQ010000009">
    <property type="protein sequence ID" value="MBP1841163.1"/>
    <property type="molecule type" value="Genomic_DNA"/>
</dbReference>
<dbReference type="Proteomes" id="UP001138672">
    <property type="component" value="Unassembled WGS sequence"/>
</dbReference>
<comment type="caution">
    <text evidence="2">The sequence shown here is derived from an EMBL/GenBank/DDBJ whole genome shotgun (WGS) entry which is preliminary data.</text>
</comment>
<feature type="chain" id="PRO_5040975246" description="DUF4377 domain-containing protein" evidence="1">
    <location>
        <begin position="20"/>
        <end position="210"/>
    </location>
</feature>
<accession>A0A9X0YQJ1</accession>
<evidence type="ECO:0000313" key="3">
    <source>
        <dbReference type="EMBL" id="MDQ0336417.1"/>
    </source>
</evidence>
<dbReference type="Proteomes" id="UP001231587">
    <property type="component" value="Unassembled WGS sequence"/>
</dbReference>
<keyword evidence="1" id="KW-0732">Signal</keyword>
<evidence type="ECO:0000313" key="5">
    <source>
        <dbReference type="Proteomes" id="UP001231587"/>
    </source>
</evidence>
<organism evidence="2 4">
    <name type="scientific">Formosa algae</name>
    <dbReference type="NCBI Taxonomy" id="225843"/>
    <lineage>
        <taxon>Bacteria</taxon>
        <taxon>Pseudomonadati</taxon>
        <taxon>Bacteroidota</taxon>
        <taxon>Flavobacteriia</taxon>
        <taxon>Flavobacteriales</taxon>
        <taxon>Flavobacteriaceae</taxon>
        <taxon>Formosa</taxon>
    </lineage>
</organism>
<dbReference type="OrthoDB" id="1352116at2"/>
<dbReference type="AlphaFoldDB" id="A0A9X0YQJ1"/>
<evidence type="ECO:0000313" key="4">
    <source>
        <dbReference type="Proteomes" id="UP001138672"/>
    </source>
</evidence>
<evidence type="ECO:0008006" key="6">
    <source>
        <dbReference type="Google" id="ProtNLM"/>
    </source>
</evidence>
<sequence>MKKTITTALLCLVSGFLFAQELTKDELVEIISNESCECINGKGLDFEAIDKQKLELNFGLCIIESYTKHPEASELLNVSFNDDKSLEALGEVVALKMMTSCPDIMSLMVGNYLEDDSIATEAPQNNTLNGLAFLSLKSNQQFNTLSFKDTSNGRTYSFLWLEYFDGSQLFENEKKLKKQVFNIQYKEQDFYDPKINDYRNFKIITKLTVQ</sequence>
<dbReference type="EMBL" id="JAUSUU010000009">
    <property type="protein sequence ID" value="MDQ0336417.1"/>
    <property type="molecule type" value="Genomic_DNA"/>
</dbReference>
<dbReference type="RefSeq" id="WP_057779352.1">
    <property type="nucleotide sequence ID" value="NZ_JAGGJQ010000009.1"/>
</dbReference>
<evidence type="ECO:0000256" key="1">
    <source>
        <dbReference type="SAM" id="SignalP"/>
    </source>
</evidence>
<gene>
    <name evidence="2" type="ORF">J2Z56_003095</name>
    <name evidence="3" type="ORF">J2Z57_002871</name>
</gene>
<feature type="signal peptide" evidence="1">
    <location>
        <begin position="1"/>
        <end position="19"/>
    </location>
</feature>
<protein>
    <recommendedName>
        <fullName evidence="6">DUF4377 domain-containing protein</fullName>
    </recommendedName>
</protein>
<keyword evidence="5" id="KW-1185">Reference proteome</keyword>
<proteinExistence type="predicted"/>